<organism evidence="2">
    <name type="scientific">candidate division TA06 bacterium ADurb.Bin417</name>
    <dbReference type="NCBI Taxonomy" id="1852828"/>
    <lineage>
        <taxon>Bacteria</taxon>
        <taxon>Bacteria division TA06</taxon>
    </lineage>
</organism>
<dbReference type="Proteomes" id="UP000485484">
    <property type="component" value="Unassembled WGS sequence"/>
</dbReference>
<evidence type="ECO:0000313" key="2">
    <source>
        <dbReference type="EMBL" id="OPZ90891.1"/>
    </source>
</evidence>
<accession>A0A1V5MDJ7</accession>
<dbReference type="AlphaFoldDB" id="A0A1V5MDJ7"/>
<dbReference type="Pfam" id="PF12732">
    <property type="entry name" value="YtxH"/>
    <property type="match status" value="1"/>
</dbReference>
<keyword evidence="1" id="KW-0812">Transmembrane</keyword>
<evidence type="ECO:0000256" key="1">
    <source>
        <dbReference type="SAM" id="Phobius"/>
    </source>
</evidence>
<dbReference type="EMBL" id="MWAK01000220">
    <property type="protein sequence ID" value="OPZ90891.1"/>
    <property type="molecule type" value="Genomic_DNA"/>
</dbReference>
<proteinExistence type="predicted"/>
<reference evidence="2" key="1">
    <citation type="submission" date="2017-02" db="EMBL/GenBank/DDBJ databases">
        <title>Delving into the versatile metabolic prowess of the omnipresent phylum Bacteroidetes.</title>
        <authorList>
            <person name="Nobu M.K."/>
            <person name="Mei R."/>
            <person name="Narihiro T."/>
            <person name="Kuroda K."/>
            <person name="Liu W.-T."/>
        </authorList>
    </citation>
    <scope>NUCLEOTIDE SEQUENCE</scope>
    <source>
        <strain evidence="2">ADurb.Bin417</strain>
    </source>
</reference>
<comment type="caution">
    <text evidence="2">The sequence shown here is derived from an EMBL/GenBank/DDBJ whole genome shotgun (WGS) entry which is preliminary data.</text>
</comment>
<keyword evidence="1" id="KW-0472">Membrane</keyword>
<sequence length="78" mass="8441">MAEENGEMKGLLLGLALGTVLGAVLGVILAPASGKETRGRIKDVWDTLPEKTRRTVDKIREKLQKKEDEGLPEGEARG</sequence>
<keyword evidence="1" id="KW-1133">Transmembrane helix</keyword>
<dbReference type="InterPro" id="IPR024623">
    <property type="entry name" value="YtxH"/>
</dbReference>
<protein>
    <submittedName>
        <fullName evidence="2">YtxH-like protein</fullName>
    </submittedName>
</protein>
<name>A0A1V5MDJ7_UNCT6</name>
<dbReference type="PANTHER" id="PTHR35792">
    <property type="entry name" value="GENERAL STRESS PROTEIN"/>
    <property type="match status" value="1"/>
</dbReference>
<feature type="transmembrane region" description="Helical" evidence="1">
    <location>
        <begin position="12"/>
        <end position="32"/>
    </location>
</feature>
<gene>
    <name evidence="2" type="ORF">BWY73_01225</name>
</gene>
<dbReference type="PANTHER" id="PTHR35792:SF2">
    <property type="entry name" value="GENERAL STRESS PROTEIN"/>
    <property type="match status" value="1"/>
</dbReference>
<dbReference type="InterPro" id="IPR052928">
    <property type="entry name" value="Desiccation-related_membrane"/>
</dbReference>